<name>A0A814I989_9BILA</name>
<evidence type="ECO:0000313" key="2">
    <source>
        <dbReference type="EMBL" id="CAF1019804.1"/>
    </source>
</evidence>
<keyword evidence="3" id="KW-1185">Reference proteome</keyword>
<gene>
    <name evidence="2" type="ORF">OXX778_LOCUS17321</name>
</gene>
<proteinExistence type="predicted"/>
<feature type="coiled-coil region" evidence="1">
    <location>
        <begin position="3"/>
        <end position="37"/>
    </location>
</feature>
<protein>
    <submittedName>
        <fullName evidence="2">Uncharacterized protein</fullName>
    </submittedName>
</protein>
<comment type="caution">
    <text evidence="2">The sequence shown here is derived from an EMBL/GenBank/DDBJ whole genome shotgun (WGS) entry which is preliminary data.</text>
</comment>
<sequence length="141" mass="16525">MWSKNDTTEVDNLKRQVKDIEADRLKLDTELTKLKKDNFDLNQTILASKNDTTEVDNLKRQVEFDLKYNESLTSNLNSEIDFLKFQNLLFQNENSKLIDSKNDLIQENSTIKIQNQQVLTPLVQFTPPSHLSFTNHNQYSF</sequence>
<keyword evidence="1" id="KW-0175">Coiled coil</keyword>
<accession>A0A814I989</accession>
<reference evidence="2" key="1">
    <citation type="submission" date="2021-02" db="EMBL/GenBank/DDBJ databases">
        <authorList>
            <person name="Nowell W R."/>
        </authorList>
    </citation>
    <scope>NUCLEOTIDE SEQUENCE</scope>
    <source>
        <strain evidence="2">Ploen Becks lab</strain>
    </source>
</reference>
<dbReference type="Proteomes" id="UP000663879">
    <property type="component" value="Unassembled WGS sequence"/>
</dbReference>
<evidence type="ECO:0000256" key="1">
    <source>
        <dbReference type="SAM" id="Coils"/>
    </source>
</evidence>
<dbReference type="AlphaFoldDB" id="A0A814I989"/>
<evidence type="ECO:0000313" key="3">
    <source>
        <dbReference type="Proteomes" id="UP000663879"/>
    </source>
</evidence>
<dbReference type="EMBL" id="CAJNOC010004384">
    <property type="protein sequence ID" value="CAF1019804.1"/>
    <property type="molecule type" value="Genomic_DNA"/>
</dbReference>
<organism evidence="2 3">
    <name type="scientific">Brachionus calyciflorus</name>
    <dbReference type="NCBI Taxonomy" id="104777"/>
    <lineage>
        <taxon>Eukaryota</taxon>
        <taxon>Metazoa</taxon>
        <taxon>Spiralia</taxon>
        <taxon>Gnathifera</taxon>
        <taxon>Rotifera</taxon>
        <taxon>Eurotatoria</taxon>
        <taxon>Monogononta</taxon>
        <taxon>Pseudotrocha</taxon>
        <taxon>Ploima</taxon>
        <taxon>Brachionidae</taxon>
        <taxon>Brachionus</taxon>
    </lineage>
</organism>